<dbReference type="InterPro" id="IPR011762">
    <property type="entry name" value="COA_CT_N"/>
</dbReference>
<dbReference type="InterPro" id="IPR034733">
    <property type="entry name" value="AcCoA_carboxyl_beta"/>
</dbReference>
<evidence type="ECO:0000259" key="1">
    <source>
        <dbReference type="PROSITE" id="PS50980"/>
    </source>
</evidence>
<dbReference type="AlphaFoldDB" id="A0A120GP36"/>
<dbReference type="GO" id="GO:0004658">
    <property type="term" value="F:propionyl-CoA carboxylase activity"/>
    <property type="evidence" value="ECO:0007669"/>
    <property type="project" value="TreeGrafter"/>
</dbReference>
<proteinExistence type="predicted"/>
<comment type="caution">
    <text evidence="2">The sequence shown here is derived from an EMBL/GenBank/DDBJ whole genome shotgun (WGS) entry which is preliminary data.</text>
</comment>
<dbReference type="InterPro" id="IPR051047">
    <property type="entry name" value="AccD/PCCB"/>
</dbReference>
<organism evidence="2 3">
    <name type="scientific">Peribacillus simplex</name>
    <dbReference type="NCBI Taxonomy" id="1478"/>
    <lineage>
        <taxon>Bacteria</taxon>
        <taxon>Bacillati</taxon>
        <taxon>Bacillota</taxon>
        <taxon>Bacilli</taxon>
        <taxon>Bacillales</taxon>
        <taxon>Bacillaceae</taxon>
        <taxon>Peribacillus</taxon>
    </lineage>
</organism>
<dbReference type="SUPFAM" id="SSF52096">
    <property type="entry name" value="ClpP/crotonase"/>
    <property type="match status" value="2"/>
</dbReference>
<dbReference type="GO" id="GO:0016831">
    <property type="term" value="F:carboxy-lyase activity"/>
    <property type="evidence" value="ECO:0007669"/>
    <property type="project" value="InterPro"/>
</dbReference>
<dbReference type="PROSITE" id="PS50980">
    <property type="entry name" value="COA_CT_NTER"/>
    <property type="match status" value="1"/>
</dbReference>
<dbReference type="NCBIfam" id="TIGR03133">
    <property type="entry name" value="malonate_beta"/>
    <property type="match status" value="1"/>
</dbReference>
<dbReference type="Gene3D" id="3.90.226.10">
    <property type="entry name" value="2-enoyl-CoA Hydratase, Chain A, domain 1"/>
    <property type="match status" value="2"/>
</dbReference>
<dbReference type="NCBIfam" id="TIGR03134">
    <property type="entry name" value="malonate_gamma"/>
    <property type="match status" value="1"/>
</dbReference>
<feature type="domain" description="CoA carboxyltransferase N-terminal" evidence="1">
    <location>
        <begin position="1"/>
        <end position="250"/>
    </location>
</feature>
<dbReference type="InterPro" id="IPR029045">
    <property type="entry name" value="ClpP/crotonase-like_dom_sf"/>
</dbReference>
<dbReference type="PANTHER" id="PTHR43842">
    <property type="entry name" value="PROPIONYL-COA CARBOXYLASE BETA CHAIN"/>
    <property type="match status" value="1"/>
</dbReference>
<reference evidence="2 3" key="1">
    <citation type="submission" date="2015-11" db="EMBL/GenBank/DDBJ databases">
        <title>Genome Sequence of Bacillus simplex strain VanAntwerpen2.</title>
        <authorList>
            <person name="Couger M.B."/>
        </authorList>
    </citation>
    <scope>NUCLEOTIDE SEQUENCE [LARGE SCALE GENOMIC DNA]</scope>
    <source>
        <strain evidence="2 3">VanAntwerpen02</strain>
    </source>
</reference>
<dbReference type="Pfam" id="PF01039">
    <property type="entry name" value="Carboxyl_trans"/>
    <property type="match status" value="1"/>
</dbReference>
<dbReference type="Pfam" id="PF06833">
    <property type="entry name" value="MdcE"/>
    <property type="match status" value="1"/>
</dbReference>
<dbReference type="GO" id="GO:0009317">
    <property type="term" value="C:acetyl-CoA carboxylase complex"/>
    <property type="evidence" value="ECO:0007669"/>
    <property type="project" value="TreeGrafter"/>
</dbReference>
<protein>
    <submittedName>
        <fullName evidence="2">Malonate decarboxylase subunit beta</fullName>
    </submittedName>
</protein>
<evidence type="ECO:0000313" key="3">
    <source>
        <dbReference type="Proteomes" id="UP000064189"/>
    </source>
</evidence>
<dbReference type="EMBL" id="LNNH01000028">
    <property type="protein sequence ID" value="KWW17285.1"/>
    <property type="molecule type" value="Genomic_DNA"/>
</dbReference>
<keyword evidence="3" id="KW-1185">Reference proteome</keyword>
<dbReference type="RefSeq" id="WP_061142832.1">
    <property type="nucleotide sequence ID" value="NZ_LNNH01000028.1"/>
</dbReference>
<dbReference type="InterPro" id="IPR017556">
    <property type="entry name" value="Malonate_beta"/>
</dbReference>
<sequence>MIQKLTNSFVECSGRERAMKLLDAGTGKELLGPFDGMESPHLEQQGIVPQSDDGVIVVKGTVNGHEALVISIEGKFQGGGIGEVSGAKIAGSLELALNECEAGTKTVPILILDTGGVRLQEANYGLLSIAEIGSAIVAIRRHVPVIALIPGGIGAFGGMSITAGLCSAIIMTREGRLGLNGPEVIEQEAGIREFDSKDRPLIWGTMGGDQRRSSGLADLLIDDDTEAVKDAVLSIMNGDMVTDQRSIQVKRHGAFLKTINPAKRLTPEDVQETWKPFISGSLTKQKADIHGEKSTSRGQTWFDLLTADAPEIGDIPSVRVSDAFIGTKKVRYITVVPDAKNRFPRVRHGEVGLQEGWAIAKHVREAIEADRNGEKRAIVAIVDVPSQAYGHLEELLGIHQSCAAAVDAYVTARLEGHPVISFIPGKAISGAFLSHGMQAQRLIALRDPGVNVHVMSKQSAARITNRSIDELEAAAKKVPAMAYDIESFEQLGALHSLVDGLNADDPGENDRDVLQKEILMAIQDIEQDGSRDLRVRLTSRLAQSGGRAASILVREKLMDQWS</sequence>
<dbReference type="GO" id="GO:0005975">
    <property type="term" value="P:carbohydrate metabolic process"/>
    <property type="evidence" value="ECO:0007669"/>
    <property type="project" value="InterPro"/>
</dbReference>
<name>A0A120GP36_9BACI</name>
<dbReference type="PANTHER" id="PTHR43842:SF2">
    <property type="entry name" value="PROPIONYL-COA CARBOXYLASE BETA CHAIN, MITOCHONDRIAL"/>
    <property type="match status" value="1"/>
</dbReference>
<evidence type="ECO:0000313" key="2">
    <source>
        <dbReference type="EMBL" id="KWW17285.1"/>
    </source>
</evidence>
<accession>A0A120GP36</accession>
<dbReference type="Proteomes" id="UP000064189">
    <property type="component" value="Unassembled WGS sequence"/>
</dbReference>
<dbReference type="NCBIfam" id="NF005530">
    <property type="entry name" value="PRK07189.1"/>
    <property type="match status" value="1"/>
</dbReference>
<gene>
    <name evidence="2" type="ORF">AS888_22005</name>
</gene>
<dbReference type="InterPro" id="IPR009648">
    <property type="entry name" value="Malonate_gamma"/>
</dbReference>